<name>A0A0E9TWI1_ANGAN</name>
<reference evidence="1" key="2">
    <citation type="journal article" date="2015" name="Fish Shellfish Immunol.">
        <title>Early steps in the European eel (Anguilla anguilla)-Vibrio vulnificus interaction in the gills: Role of the RtxA13 toxin.</title>
        <authorList>
            <person name="Callol A."/>
            <person name="Pajuelo D."/>
            <person name="Ebbesson L."/>
            <person name="Teles M."/>
            <person name="MacKenzie S."/>
            <person name="Amaro C."/>
        </authorList>
    </citation>
    <scope>NUCLEOTIDE SEQUENCE</scope>
</reference>
<sequence>MELKSGRLRRHGITDLYRQPSKRFPASCQAISVNQNLPLTDLTW</sequence>
<accession>A0A0E9TWI1</accession>
<reference evidence="1" key="1">
    <citation type="submission" date="2014-11" db="EMBL/GenBank/DDBJ databases">
        <authorList>
            <person name="Amaro Gonzalez C."/>
        </authorList>
    </citation>
    <scope>NUCLEOTIDE SEQUENCE</scope>
</reference>
<organism evidence="1">
    <name type="scientific">Anguilla anguilla</name>
    <name type="common">European freshwater eel</name>
    <name type="synonym">Muraena anguilla</name>
    <dbReference type="NCBI Taxonomy" id="7936"/>
    <lineage>
        <taxon>Eukaryota</taxon>
        <taxon>Metazoa</taxon>
        <taxon>Chordata</taxon>
        <taxon>Craniata</taxon>
        <taxon>Vertebrata</taxon>
        <taxon>Euteleostomi</taxon>
        <taxon>Actinopterygii</taxon>
        <taxon>Neopterygii</taxon>
        <taxon>Teleostei</taxon>
        <taxon>Anguilliformes</taxon>
        <taxon>Anguillidae</taxon>
        <taxon>Anguilla</taxon>
    </lineage>
</organism>
<protein>
    <submittedName>
        <fullName evidence="1">Uncharacterized protein</fullName>
    </submittedName>
</protein>
<evidence type="ECO:0000313" key="1">
    <source>
        <dbReference type="EMBL" id="JAH57260.1"/>
    </source>
</evidence>
<proteinExistence type="predicted"/>
<dbReference type="AlphaFoldDB" id="A0A0E9TWI1"/>
<dbReference type="EMBL" id="GBXM01051317">
    <property type="protein sequence ID" value="JAH57260.1"/>
    <property type="molecule type" value="Transcribed_RNA"/>
</dbReference>